<keyword evidence="2" id="KW-1185">Reference proteome</keyword>
<reference evidence="2" key="1">
    <citation type="journal article" date="2020" name="Plant Biotechnol. J.">
        <title>The pomegranate (Punica granatum L.) draft genome dissects genetic divergence between soft- and hard-seeded cultivars.</title>
        <authorList>
            <person name="Luo X."/>
            <person name="Li H."/>
            <person name="Wu Z."/>
            <person name="Yao W."/>
            <person name="Zhao P."/>
            <person name="Cao D."/>
            <person name="Yu H."/>
            <person name="Li K."/>
            <person name="Poudel K."/>
            <person name="Zhao D."/>
            <person name="Zhang F."/>
            <person name="Xia X."/>
            <person name="Chen L."/>
            <person name="Wang Q."/>
            <person name="Jing D."/>
            <person name="Cao S."/>
        </authorList>
    </citation>
    <scope>NUCLEOTIDE SEQUENCE [LARGE SCALE GENOMIC DNA]</scope>
</reference>
<sequence length="173" mass="20124">MISLLPRRIFSERNWISMLRGLKKISRSESFYYLVATSTAPFVHLMKIQVIAGLEQKIQNEVKEICKVFFCELCNKQYKLAMEFEVHLSSYDCNHRKRFKEMKEMHGSTSRDECQKREQQRLDREMAKITDAHKQKQQQQDDPGSAPAPTVTTAATALADQEQRKALKFGFSS</sequence>
<evidence type="ECO:0000313" key="5">
    <source>
        <dbReference type="RefSeq" id="XP_031405036.1"/>
    </source>
</evidence>
<dbReference type="RefSeq" id="XP_031405036.1">
    <property type="nucleotide sequence ID" value="XM_031549176.1"/>
</dbReference>
<evidence type="ECO:0000313" key="4">
    <source>
        <dbReference type="RefSeq" id="XP_031405035.1"/>
    </source>
</evidence>
<dbReference type="RefSeq" id="XP_031405035.1">
    <property type="nucleotide sequence ID" value="XM_031549175.1"/>
</dbReference>
<dbReference type="Proteomes" id="UP000515151">
    <property type="component" value="Chromosome 7"/>
</dbReference>
<dbReference type="GeneID" id="116213984"/>
<dbReference type="OrthoDB" id="4822at2759"/>
<name>A0A6P8EDK8_PUNGR</name>
<evidence type="ECO:0000313" key="2">
    <source>
        <dbReference type="Proteomes" id="UP000515151"/>
    </source>
</evidence>
<dbReference type="AlphaFoldDB" id="A0A6P8EDK8"/>
<dbReference type="PANTHER" id="PTHR47251">
    <property type="entry name" value="FINGER DOMAIN PROTEIN, PUTATIVE (AFU_ORTHOLOGUE AFUA_3G04180)-RELATED"/>
    <property type="match status" value="1"/>
</dbReference>
<dbReference type="PANTHER" id="PTHR47251:SF1">
    <property type="entry name" value="FINGER DOMAIN PROTEIN, PUTATIVE (AFU_ORTHOLOGUE AFUA_3G04180)-RELATED"/>
    <property type="match status" value="1"/>
</dbReference>
<feature type="compositionally biased region" description="Basic and acidic residues" evidence="1">
    <location>
        <begin position="103"/>
        <end position="134"/>
    </location>
</feature>
<accession>A0A6P8EDK8</accession>
<reference evidence="3 4" key="2">
    <citation type="submission" date="2025-04" db="UniProtKB">
        <authorList>
            <consortium name="RefSeq"/>
        </authorList>
    </citation>
    <scope>IDENTIFICATION</scope>
    <source>
        <tissue evidence="3 4">Leaf</tissue>
    </source>
</reference>
<evidence type="ECO:0000313" key="6">
    <source>
        <dbReference type="RefSeq" id="XP_031405037.1"/>
    </source>
</evidence>
<protein>
    <submittedName>
        <fullName evidence="3 4">G patch domain-containing protein 8-like</fullName>
    </submittedName>
</protein>
<dbReference type="RefSeq" id="XP_031405034.1">
    <property type="nucleotide sequence ID" value="XM_031549174.1"/>
</dbReference>
<proteinExistence type="predicted"/>
<gene>
    <name evidence="3 4 5 6" type="primary">LOC116213984</name>
</gene>
<organism evidence="2 4">
    <name type="scientific">Punica granatum</name>
    <name type="common">Pomegranate</name>
    <dbReference type="NCBI Taxonomy" id="22663"/>
    <lineage>
        <taxon>Eukaryota</taxon>
        <taxon>Viridiplantae</taxon>
        <taxon>Streptophyta</taxon>
        <taxon>Embryophyta</taxon>
        <taxon>Tracheophyta</taxon>
        <taxon>Spermatophyta</taxon>
        <taxon>Magnoliopsida</taxon>
        <taxon>eudicotyledons</taxon>
        <taxon>Gunneridae</taxon>
        <taxon>Pentapetalae</taxon>
        <taxon>rosids</taxon>
        <taxon>malvids</taxon>
        <taxon>Myrtales</taxon>
        <taxon>Lythraceae</taxon>
        <taxon>Punica</taxon>
    </lineage>
</organism>
<evidence type="ECO:0000313" key="3">
    <source>
        <dbReference type="RefSeq" id="XP_031405034.1"/>
    </source>
</evidence>
<feature type="compositionally biased region" description="Low complexity" evidence="1">
    <location>
        <begin position="137"/>
        <end position="152"/>
    </location>
</feature>
<dbReference type="RefSeq" id="XP_031405037.1">
    <property type="nucleotide sequence ID" value="XM_031549177.1"/>
</dbReference>
<feature type="region of interest" description="Disordered" evidence="1">
    <location>
        <begin position="103"/>
        <end position="152"/>
    </location>
</feature>
<evidence type="ECO:0000256" key="1">
    <source>
        <dbReference type="SAM" id="MobiDB-lite"/>
    </source>
</evidence>